<organism evidence="1 2">
    <name type="scientific">Zhihengliuella salsuginis</name>
    <dbReference type="NCBI Taxonomy" id="578222"/>
    <lineage>
        <taxon>Bacteria</taxon>
        <taxon>Bacillati</taxon>
        <taxon>Actinomycetota</taxon>
        <taxon>Actinomycetes</taxon>
        <taxon>Micrococcales</taxon>
        <taxon>Micrococcaceae</taxon>
        <taxon>Zhihengliuella</taxon>
    </lineage>
</organism>
<name>A0ABQ3GDB8_9MICC</name>
<comment type="caution">
    <text evidence="1">The sequence shown here is derived from an EMBL/GenBank/DDBJ whole genome shotgun (WGS) entry which is preliminary data.</text>
</comment>
<dbReference type="EMBL" id="BMXK01000003">
    <property type="protein sequence ID" value="GHD02418.1"/>
    <property type="molecule type" value="Genomic_DNA"/>
</dbReference>
<dbReference type="InterPro" id="IPR011008">
    <property type="entry name" value="Dimeric_a/b-barrel"/>
</dbReference>
<dbReference type="PANTHER" id="PTHR30154">
    <property type="entry name" value="LEUCINE-RESPONSIVE REGULATORY PROTEIN"/>
    <property type="match status" value="1"/>
</dbReference>
<sequence length="344" mass="38259">MNTYLQNLLAEEDLRLINALQIHPRQTWTVLGDVLGQHPTSLAKRWNRLVERGLAWISCHPIGDPNQMSLAFLDVQCEPRTRSRVVRELVAMTDVFSIEECSRARDLMLTVVTPYPTWMTESVYPQLDAVEGITRYETSFCTKLHRGAYDWRINALSKREEASLQRAAPGSPPARGPLPSHYAEIAALLNANGRATAADVAGATGLHPATARRQLQRVLDSRTLAFRCEVAHRAAGFPVVCQWFGRLPATLHDDAARALARLGTLRICASITGTANFMFMMWLRSAADVMEVESYVGRHLPELDLVESAVITNIPKRVGWELDPHGFATGRTVGPGDVWSRLTP</sequence>
<gene>
    <name evidence="1" type="ORF">GCM10008096_07520</name>
</gene>
<protein>
    <submittedName>
        <fullName evidence="1">AsnC family transcriptional regulator</fullName>
    </submittedName>
</protein>
<accession>A0ABQ3GDB8</accession>
<dbReference type="RefSeq" id="WP_189348805.1">
    <property type="nucleotide sequence ID" value="NZ_BMXK01000003.1"/>
</dbReference>
<evidence type="ECO:0000313" key="1">
    <source>
        <dbReference type="EMBL" id="GHD02418.1"/>
    </source>
</evidence>
<dbReference type="Gene3D" id="1.10.10.10">
    <property type="entry name" value="Winged helix-like DNA-binding domain superfamily/Winged helix DNA-binding domain"/>
    <property type="match status" value="2"/>
</dbReference>
<proteinExistence type="predicted"/>
<dbReference type="PANTHER" id="PTHR30154:SF34">
    <property type="entry name" value="TRANSCRIPTIONAL REGULATOR AZLB"/>
    <property type="match status" value="1"/>
</dbReference>
<dbReference type="SUPFAM" id="SSF54909">
    <property type="entry name" value="Dimeric alpha+beta barrel"/>
    <property type="match status" value="1"/>
</dbReference>
<evidence type="ECO:0000313" key="2">
    <source>
        <dbReference type="Proteomes" id="UP000642819"/>
    </source>
</evidence>
<reference evidence="2" key="1">
    <citation type="journal article" date="2019" name="Int. J. Syst. Evol. Microbiol.">
        <title>The Global Catalogue of Microorganisms (GCM) 10K type strain sequencing project: providing services to taxonomists for standard genome sequencing and annotation.</title>
        <authorList>
            <consortium name="The Broad Institute Genomics Platform"/>
            <consortium name="The Broad Institute Genome Sequencing Center for Infectious Disease"/>
            <person name="Wu L."/>
            <person name="Ma J."/>
        </authorList>
    </citation>
    <scope>NUCLEOTIDE SEQUENCE [LARGE SCALE GENOMIC DNA]</scope>
    <source>
        <strain evidence="2">KCTC 19466</strain>
    </source>
</reference>
<dbReference type="InterPro" id="IPR036388">
    <property type="entry name" value="WH-like_DNA-bd_sf"/>
</dbReference>
<dbReference type="Proteomes" id="UP000642819">
    <property type="component" value="Unassembled WGS sequence"/>
</dbReference>
<keyword evidence="2" id="KW-1185">Reference proteome</keyword>